<dbReference type="OrthoDB" id="115386at2157"/>
<dbReference type="AlphaFoldDB" id="A0A4S3TND6"/>
<dbReference type="GO" id="GO:0016020">
    <property type="term" value="C:membrane"/>
    <property type="evidence" value="ECO:0007669"/>
    <property type="project" value="UniProtKB-SubCell"/>
</dbReference>
<comment type="caution">
    <text evidence="8">The sequence shown here is derived from an EMBL/GenBank/DDBJ whole genome shotgun (WGS) entry which is preliminary data.</text>
</comment>
<dbReference type="Pfam" id="PF02683">
    <property type="entry name" value="DsbD_TM"/>
    <property type="match status" value="1"/>
</dbReference>
<dbReference type="EMBL" id="RBZW01000027">
    <property type="protein sequence ID" value="THE64733.1"/>
    <property type="molecule type" value="Genomic_DNA"/>
</dbReference>
<feature type="transmembrane region" description="Helical" evidence="6">
    <location>
        <begin position="160"/>
        <end position="180"/>
    </location>
</feature>
<dbReference type="GO" id="GO:0017004">
    <property type="term" value="P:cytochrome complex assembly"/>
    <property type="evidence" value="ECO:0007669"/>
    <property type="project" value="InterPro"/>
</dbReference>
<dbReference type="InterPro" id="IPR003834">
    <property type="entry name" value="Cyt_c_assmbl_TM_dom"/>
</dbReference>
<evidence type="ECO:0000256" key="2">
    <source>
        <dbReference type="ARBA" id="ARBA00006143"/>
    </source>
</evidence>
<keyword evidence="5 6" id="KW-0472">Membrane</keyword>
<dbReference type="InterPro" id="IPR051790">
    <property type="entry name" value="Cytochrome_c-biogenesis_DsbD"/>
</dbReference>
<evidence type="ECO:0000256" key="6">
    <source>
        <dbReference type="SAM" id="Phobius"/>
    </source>
</evidence>
<feature type="domain" description="Cytochrome C biogenesis protein transmembrane" evidence="7">
    <location>
        <begin position="5"/>
        <end position="214"/>
    </location>
</feature>
<comment type="similarity">
    <text evidence="2">Belongs to the DsbD family.</text>
</comment>
<comment type="subcellular location">
    <subcellularLocation>
        <location evidence="1">Membrane</location>
        <topology evidence="1">Multi-pass membrane protein</topology>
    </subcellularLocation>
</comment>
<dbReference type="PANTHER" id="PTHR31272:SF9">
    <property type="entry name" value="BLL1027 PROTEIN"/>
    <property type="match status" value="1"/>
</dbReference>
<accession>A0A4S3TND6</accession>
<feature type="transmembrane region" description="Helical" evidence="6">
    <location>
        <begin position="201"/>
        <end position="222"/>
    </location>
</feature>
<evidence type="ECO:0000256" key="4">
    <source>
        <dbReference type="ARBA" id="ARBA00022989"/>
    </source>
</evidence>
<dbReference type="PANTHER" id="PTHR31272">
    <property type="entry name" value="CYTOCHROME C-TYPE BIOGENESIS PROTEIN HI_1454-RELATED"/>
    <property type="match status" value="1"/>
</dbReference>
<feature type="transmembrane region" description="Helical" evidence="6">
    <location>
        <begin position="41"/>
        <end position="62"/>
    </location>
</feature>
<keyword evidence="9" id="KW-1185">Reference proteome</keyword>
<keyword evidence="3 6" id="KW-0812">Transmembrane</keyword>
<proteinExistence type="inferred from homology"/>
<dbReference type="Proteomes" id="UP000318864">
    <property type="component" value="Unassembled WGS sequence"/>
</dbReference>
<evidence type="ECO:0000256" key="3">
    <source>
        <dbReference type="ARBA" id="ARBA00022692"/>
    </source>
</evidence>
<feature type="transmembrane region" description="Helical" evidence="6">
    <location>
        <begin position="6"/>
        <end position="29"/>
    </location>
</feature>
<organism evidence="8 9">
    <name type="scientific">Salinadaptatus halalkaliphilus</name>
    <dbReference type="NCBI Taxonomy" id="2419781"/>
    <lineage>
        <taxon>Archaea</taxon>
        <taxon>Methanobacteriati</taxon>
        <taxon>Methanobacteriota</taxon>
        <taxon>Stenosarchaea group</taxon>
        <taxon>Halobacteria</taxon>
        <taxon>Halobacteriales</taxon>
        <taxon>Natrialbaceae</taxon>
        <taxon>Salinadaptatus</taxon>
    </lineage>
</organism>
<evidence type="ECO:0000313" key="8">
    <source>
        <dbReference type="EMBL" id="THE64733.1"/>
    </source>
</evidence>
<protein>
    <submittedName>
        <fullName evidence="8">Cytochrome c biogenesis protein CcdA</fullName>
    </submittedName>
</protein>
<evidence type="ECO:0000313" key="9">
    <source>
        <dbReference type="Proteomes" id="UP000318864"/>
    </source>
</evidence>
<reference evidence="8 9" key="1">
    <citation type="submission" date="2018-10" db="EMBL/GenBank/DDBJ databases">
        <title>Natronolimnobius sp. XQ-INN 246 isolated from Inner Mongolia Autonomous Region of China.</title>
        <authorList>
            <person name="Xue Q."/>
        </authorList>
    </citation>
    <scope>NUCLEOTIDE SEQUENCE [LARGE SCALE GENOMIC DNA]</scope>
    <source>
        <strain evidence="8 9">XQ-INN 246</strain>
    </source>
</reference>
<evidence type="ECO:0000259" key="7">
    <source>
        <dbReference type="Pfam" id="PF02683"/>
    </source>
</evidence>
<evidence type="ECO:0000256" key="5">
    <source>
        <dbReference type="ARBA" id="ARBA00023136"/>
    </source>
</evidence>
<sequence>MEIPTLSVVFVAGMATILTPCCLPVLPPLLSGSVGHRFRPIAIVSGSLLSFTALGVLVGSVTSFSPETLRAPAFLAIAAFGAVMVDDDLHRTYSNAASRLSSVASRQASIFDEGDRPLASAFSLGTLLGVIWLPCVGPVLGAVLAYAATAGTALESGVFLFVYGLGFSVPLLGVAYGGTITGRSIATRVGILGRGDAVRRVVGLILLGTGIALLFELDRILLSALS</sequence>
<gene>
    <name evidence="8" type="ORF">D8Y22_11525</name>
</gene>
<name>A0A4S3TND6_9EURY</name>
<keyword evidence="4 6" id="KW-1133">Transmembrane helix</keyword>
<dbReference type="RefSeq" id="WP_141464843.1">
    <property type="nucleotide sequence ID" value="NZ_RBZW01000027.1"/>
</dbReference>
<feature type="transmembrane region" description="Helical" evidence="6">
    <location>
        <begin position="126"/>
        <end position="148"/>
    </location>
</feature>
<evidence type="ECO:0000256" key="1">
    <source>
        <dbReference type="ARBA" id="ARBA00004141"/>
    </source>
</evidence>